<keyword evidence="2" id="KW-1185">Reference proteome</keyword>
<evidence type="ECO:0000313" key="1">
    <source>
        <dbReference type="EMBL" id="KAJ8632446.1"/>
    </source>
</evidence>
<protein>
    <submittedName>
        <fullName evidence="1">Uncharacterized protein</fullName>
    </submittedName>
</protein>
<gene>
    <name evidence="1" type="ORF">MRB53_025782</name>
</gene>
<sequence>MKKYIPTILSAQCLLLFLLSYQQHLTTAAENAPTKSYVVYMGERKHSDPALVVDSHHTMLATVLGGSKEEAADSILYSYKHGFSGFAARLTDSHAQMIAEMDGVIDVIPNGLVKLHTTRSWDSLGLSFPPAANNLLNESNMGDGTIIGVIVSGVWPESKSYNDQGLGPIPARWKGTCEGGDEFKSTHCNKKLIGARWFVKGLLELTKEPINTTAGMEYLSPRDAIGHGTHTSSTAAGSLVYNVSYKGLAAGTARGGAPRARLAIYKVCWNAASCSNVDLLKAFDEAIHDGVDVLSVSLGVGVPSVLDVISFGSLHAVSKGITVVCSAGNSGPRSQLVENAAPWIISVAASTMDRSFPTPITLGNNRTIMGQAMSTGHKEIGFTGLACPEGSGTCTCDDLFFADNKTMRGKVVLCFALGYYFDTTDIVKAAGAVGLIIATYPTFINPCGDLPCVEVDYDVGAQLLSYIRSSREPVVKLSPSKTLVGKPLSVKIARFSSRGPSNLSPEILKPDVAAPGVNVLAAINPANMYASDGFALESGTSMSCPHVAGIVALLKSLHPSWSPAAIRSALTTTASTTDPSGEPIFTIGDAQKVADPFDYGGGIVNPNRARDPGLIYDMGMTDYVHYLYSIGYNSSAISALTLQSTVCPRKSPSILDLNLPSITVPNLGASVTVTRTVTNVGPVDSKYVASVESPLGVQVAVRPQMLVFNSTVKKLSFTVTLSSSHKSVGGYYIGSLSWSDGIRMNRAVAQVTVFFFSGDGGQVAGLRGGDDGTATEQRRRRSCRDGRRVIDCVRIVWFFFRSRQQQQLWLLRRCRTGGDGRWHRPAMAATPIWAATGPPAMAARQGGQRQNPSSPFPSLVETTRDDDGSLSPFRFRRVRCGSDFLLLRQRLWL</sequence>
<accession>A0ACC2LG89</accession>
<organism evidence="1 2">
    <name type="scientific">Persea americana</name>
    <name type="common">Avocado</name>
    <dbReference type="NCBI Taxonomy" id="3435"/>
    <lineage>
        <taxon>Eukaryota</taxon>
        <taxon>Viridiplantae</taxon>
        <taxon>Streptophyta</taxon>
        <taxon>Embryophyta</taxon>
        <taxon>Tracheophyta</taxon>
        <taxon>Spermatophyta</taxon>
        <taxon>Magnoliopsida</taxon>
        <taxon>Magnoliidae</taxon>
        <taxon>Laurales</taxon>
        <taxon>Lauraceae</taxon>
        <taxon>Persea</taxon>
    </lineage>
</organism>
<dbReference type="EMBL" id="CM056816">
    <property type="protein sequence ID" value="KAJ8632446.1"/>
    <property type="molecule type" value="Genomic_DNA"/>
</dbReference>
<evidence type="ECO:0000313" key="2">
    <source>
        <dbReference type="Proteomes" id="UP001234297"/>
    </source>
</evidence>
<name>A0ACC2LG89_PERAE</name>
<proteinExistence type="predicted"/>
<reference evidence="1 2" key="1">
    <citation type="journal article" date="2022" name="Hortic Res">
        <title>A haplotype resolved chromosomal level avocado genome allows analysis of novel avocado genes.</title>
        <authorList>
            <person name="Nath O."/>
            <person name="Fletcher S.J."/>
            <person name="Hayward A."/>
            <person name="Shaw L.M."/>
            <person name="Masouleh A.K."/>
            <person name="Furtado A."/>
            <person name="Henry R.J."/>
            <person name="Mitter N."/>
        </authorList>
    </citation>
    <scope>NUCLEOTIDE SEQUENCE [LARGE SCALE GENOMIC DNA]</scope>
    <source>
        <strain evidence="2">cv. Hass</strain>
    </source>
</reference>
<comment type="caution">
    <text evidence="1">The sequence shown here is derived from an EMBL/GenBank/DDBJ whole genome shotgun (WGS) entry which is preliminary data.</text>
</comment>
<dbReference type="Proteomes" id="UP001234297">
    <property type="component" value="Chromosome 8"/>
</dbReference>